<comment type="caution">
    <text evidence="6">The sequence shown here is derived from an EMBL/GenBank/DDBJ whole genome shotgun (WGS) entry which is preliminary data.</text>
</comment>
<dbReference type="Proteomes" id="UP000317940">
    <property type="component" value="Unassembled WGS sequence"/>
</dbReference>
<keyword evidence="4" id="KW-0949">S-adenosyl-L-methionine</keyword>
<reference evidence="6 7" key="1">
    <citation type="submission" date="2019-06" db="EMBL/GenBank/DDBJ databases">
        <title>Sequencing the genomes of 1000 actinobacteria strains.</title>
        <authorList>
            <person name="Klenk H.-P."/>
        </authorList>
    </citation>
    <scope>NUCLEOTIDE SEQUENCE [LARGE SCALE GENOMIC DNA]</scope>
    <source>
        <strain evidence="6 7">DSM 44826</strain>
    </source>
</reference>
<dbReference type="InterPro" id="IPR029063">
    <property type="entry name" value="SAM-dependent_MTases_sf"/>
</dbReference>
<accession>A0A561TT04</accession>
<evidence type="ECO:0000256" key="2">
    <source>
        <dbReference type="ARBA" id="ARBA00022603"/>
    </source>
</evidence>
<sequence length="421" mass="45973">MSAAAELLRAPLTGLLGSPLPVRVRCWDGSALGPEDAPTVVLRHRRALRRLLWQPGELGLADAYITGELDVEGELRSGLRAVRRALEQRAPQRPAPRDWPRLLARAARLGALGPRPAPPAGRAAVHGAPHTRARDRAVISHHYDLSNEFYALLLGPEMAYSCGYWTGEGEDLAEAQRAKADLVCRKLGLRPGTRLLDLGCGWGGLARHAALRYGARVTAVTLSERQHAYATRLMADAGVADRVEVLRRDYRELHGGADGGYDAISCIEMGEHVGAEQYPAFATRLFELLRPGGRLLVQQMSRAAGTRPGGGAFIETYIAPDMHMRPVGETVALLERAGLEVRAVEAMREHYARTIDAWHATLESRRTEFEVLVGAATVRLWRLYTVGSSLAFAEGRMGVDQILAVRNGTVRNGTDREGDAR</sequence>
<keyword evidence="7" id="KW-1185">Reference proteome</keyword>
<dbReference type="CDD" id="cd02440">
    <property type="entry name" value="AdoMet_MTases"/>
    <property type="match status" value="1"/>
</dbReference>
<comment type="similarity">
    <text evidence="1">Belongs to the CFA/CMAS family.</text>
</comment>
<evidence type="ECO:0000256" key="5">
    <source>
        <dbReference type="ARBA" id="ARBA00023098"/>
    </source>
</evidence>
<organism evidence="6 7">
    <name type="scientific">Kitasatospora viridis</name>
    <dbReference type="NCBI Taxonomy" id="281105"/>
    <lineage>
        <taxon>Bacteria</taxon>
        <taxon>Bacillati</taxon>
        <taxon>Actinomycetota</taxon>
        <taxon>Actinomycetes</taxon>
        <taxon>Kitasatosporales</taxon>
        <taxon>Streptomycetaceae</taxon>
        <taxon>Kitasatospora</taxon>
    </lineage>
</organism>
<dbReference type="Pfam" id="PF02353">
    <property type="entry name" value="CMAS"/>
    <property type="match status" value="1"/>
</dbReference>
<gene>
    <name evidence="6" type="ORF">FHX73_13287</name>
</gene>
<dbReference type="OrthoDB" id="9782855at2"/>
<dbReference type="AlphaFoldDB" id="A0A561TT04"/>
<dbReference type="SUPFAM" id="SSF53335">
    <property type="entry name" value="S-adenosyl-L-methionine-dependent methyltransferases"/>
    <property type="match status" value="1"/>
</dbReference>
<dbReference type="GO" id="GO:0008610">
    <property type="term" value="P:lipid biosynthetic process"/>
    <property type="evidence" value="ECO:0007669"/>
    <property type="project" value="InterPro"/>
</dbReference>
<dbReference type="InterPro" id="IPR050723">
    <property type="entry name" value="CFA/CMAS"/>
</dbReference>
<evidence type="ECO:0000256" key="1">
    <source>
        <dbReference type="ARBA" id="ARBA00010815"/>
    </source>
</evidence>
<dbReference type="GO" id="GO:0032259">
    <property type="term" value="P:methylation"/>
    <property type="evidence" value="ECO:0007669"/>
    <property type="project" value="UniProtKB-KW"/>
</dbReference>
<name>A0A561TT04_9ACTN</name>
<proteinExistence type="inferred from homology"/>
<protein>
    <submittedName>
        <fullName evidence="6">Cyclopropane-fatty-acyl-phospholipid synthase</fullName>
    </submittedName>
</protein>
<dbReference type="InterPro" id="IPR003333">
    <property type="entry name" value="CMAS"/>
</dbReference>
<dbReference type="PIRSF" id="PIRSF003085">
    <property type="entry name" value="CMAS"/>
    <property type="match status" value="1"/>
</dbReference>
<dbReference type="PANTHER" id="PTHR43667">
    <property type="entry name" value="CYCLOPROPANE-FATTY-ACYL-PHOSPHOLIPID SYNTHASE"/>
    <property type="match status" value="1"/>
</dbReference>
<keyword evidence="2" id="KW-0489">Methyltransferase</keyword>
<keyword evidence="5" id="KW-0443">Lipid metabolism</keyword>
<dbReference type="Gene3D" id="3.40.50.150">
    <property type="entry name" value="Vaccinia Virus protein VP39"/>
    <property type="match status" value="1"/>
</dbReference>
<dbReference type="PANTHER" id="PTHR43667:SF1">
    <property type="entry name" value="CYCLOPROPANE-FATTY-ACYL-PHOSPHOLIPID SYNTHASE"/>
    <property type="match status" value="1"/>
</dbReference>
<keyword evidence="3" id="KW-0808">Transferase</keyword>
<evidence type="ECO:0000313" key="7">
    <source>
        <dbReference type="Proteomes" id="UP000317940"/>
    </source>
</evidence>
<dbReference type="EMBL" id="VIWT01000003">
    <property type="protein sequence ID" value="TWF90243.1"/>
    <property type="molecule type" value="Genomic_DNA"/>
</dbReference>
<dbReference type="GO" id="GO:0008168">
    <property type="term" value="F:methyltransferase activity"/>
    <property type="evidence" value="ECO:0007669"/>
    <property type="project" value="UniProtKB-KW"/>
</dbReference>
<evidence type="ECO:0000256" key="4">
    <source>
        <dbReference type="ARBA" id="ARBA00022691"/>
    </source>
</evidence>
<dbReference type="RefSeq" id="WP_145909461.1">
    <property type="nucleotide sequence ID" value="NZ_BAAAMZ010000001.1"/>
</dbReference>
<evidence type="ECO:0000256" key="3">
    <source>
        <dbReference type="ARBA" id="ARBA00022679"/>
    </source>
</evidence>
<evidence type="ECO:0000313" key="6">
    <source>
        <dbReference type="EMBL" id="TWF90243.1"/>
    </source>
</evidence>